<sequence>MLEVLSTGLKRTTGRGPRFVILSARSDQGFVENARLVYPAKKNTGDYHDEMDSSKKEEFKIWLTSKGIEYPEKSLKIELIKIVDSVRSKYTTYELDETAKEKNIINPLTAMAPPVARKRDLESENAELRKTLEGMEKQLSSFRGELKQAVEESPRNKAVLSIEQRFTAFEEKFTEELRHLAGVSESLDERMDALEQYSRRNCLLIHGIPETPKEKSLITSAGLFRDKLKVSMEMIFAEMMTCRAAAEAELVLMDTNFGNTPNFRHLLIK</sequence>
<name>A0A8K0KTZ8_LADFU</name>
<accession>A0A8K0KTZ8</accession>
<gene>
    <name evidence="2" type="ORF">J437_LFUL017385</name>
</gene>
<dbReference type="Proteomes" id="UP000792457">
    <property type="component" value="Unassembled WGS sequence"/>
</dbReference>
<reference evidence="2" key="2">
    <citation type="submission" date="2017-10" db="EMBL/GenBank/DDBJ databases">
        <title>Ladona fulva Genome sequencing and assembly.</title>
        <authorList>
            <person name="Murali S."/>
            <person name="Richards S."/>
            <person name="Bandaranaike D."/>
            <person name="Bellair M."/>
            <person name="Blankenburg K."/>
            <person name="Chao H."/>
            <person name="Dinh H."/>
            <person name="Doddapaneni H."/>
            <person name="Dugan-Rocha S."/>
            <person name="Elkadiri S."/>
            <person name="Gnanaolivu R."/>
            <person name="Hernandez B."/>
            <person name="Skinner E."/>
            <person name="Javaid M."/>
            <person name="Lee S."/>
            <person name="Li M."/>
            <person name="Ming W."/>
            <person name="Munidasa M."/>
            <person name="Muniz J."/>
            <person name="Nguyen L."/>
            <person name="Hughes D."/>
            <person name="Osuji N."/>
            <person name="Pu L.-L."/>
            <person name="Puazo M."/>
            <person name="Qu C."/>
            <person name="Quiroz J."/>
            <person name="Raj R."/>
            <person name="Weissenberger G."/>
            <person name="Xin Y."/>
            <person name="Zou X."/>
            <person name="Han Y."/>
            <person name="Worley K."/>
            <person name="Muzny D."/>
            <person name="Gibbs R."/>
        </authorList>
    </citation>
    <scope>NUCLEOTIDE SEQUENCE</scope>
    <source>
        <strain evidence="2">Sampled in the wild</strain>
    </source>
</reference>
<reference evidence="2" key="1">
    <citation type="submission" date="2013-04" db="EMBL/GenBank/DDBJ databases">
        <authorList>
            <person name="Qu J."/>
            <person name="Murali S.C."/>
            <person name="Bandaranaike D."/>
            <person name="Bellair M."/>
            <person name="Blankenburg K."/>
            <person name="Chao H."/>
            <person name="Dinh H."/>
            <person name="Doddapaneni H."/>
            <person name="Downs B."/>
            <person name="Dugan-Rocha S."/>
            <person name="Elkadiri S."/>
            <person name="Gnanaolivu R.D."/>
            <person name="Hernandez B."/>
            <person name="Javaid M."/>
            <person name="Jayaseelan J.C."/>
            <person name="Lee S."/>
            <person name="Li M."/>
            <person name="Ming W."/>
            <person name="Munidasa M."/>
            <person name="Muniz J."/>
            <person name="Nguyen L."/>
            <person name="Ongeri F."/>
            <person name="Osuji N."/>
            <person name="Pu L.-L."/>
            <person name="Puazo M."/>
            <person name="Qu C."/>
            <person name="Quiroz J."/>
            <person name="Raj R."/>
            <person name="Weissenberger G."/>
            <person name="Xin Y."/>
            <person name="Zou X."/>
            <person name="Han Y."/>
            <person name="Richards S."/>
            <person name="Worley K."/>
            <person name="Muzny D."/>
            <person name="Gibbs R."/>
        </authorList>
    </citation>
    <scope>NUCLEOTIDE SEQUENCE</scope>
    <source>
        <strain evidence="2">Sampled in the wild</strain>
    </source>
</reference>
<keyword evidence="1" id="KW-0175">Coiled coil</keyword>
<feature type="coiled-coil region" evidence="1">
    <location>
        <begin position="118"/>
        <end position="152"/>
    </location>
</feature>
<evidence type="ECO:0000313" key="3">
    <source>
        <dbReference type="Proteomes" id="UP000792457"/>
    </source>
</evidence>
<evidence type="ECO:0000256" key="1">
    <source>
        <dbReference type="SAM" id="Coils"/>
    </source>
</evidence>
<protein>
    <submittedName>
        <fullName evidence="2">Uncharacterized protein</fullName>
    </submittedName>
</protein>
<keyword evidence="3" id="KW-1185">Reference proteome</keyword>
<organism evidence="2 3">
    <name type="scientific">Ladona fulva</name>
    <name type="common">Scarce chaser dragonfly</name>
    <name type="synonym">Libellula fulva</name>
    <dbReference type="NCBI Taxonomy" id="123851"/>
    <lineage>
        <taxon>Eukaryota</taxon>
        <taxon>Metazoa</taxon>
        <taxon>Ecdysozoa</taxon>
        <taxon>Arthropoda</taxon>
        <taxon>Hexapoda</taxon>
        <taxon>Insecta</taxon>
        <taxon>Pterygota</taxon>
        <taxon>Palaeoptera</taxon>
        <taxon>Odonata</taxon>
        <taxon>Epiprocta</taxon>
        <taxon>Anisoptera</taxon>
        <taxon>Libelluloidea</taxon>
        <taxon>Libellulidae</taxon>
        <taxon>Ladona</taxon>
    </lineage>
</organism>
<proteinExistence type="predicted"/>
<dbReference type="OrthoDB" id="10039611at2759"/>
<comment type="caution">
    <text evidence="2">The sequence shown here is derived from an EMBL/GenBank/DDBJ whole genome shotgun (WGS) entry which is preliminary data.</text>
</comment>
<evidence type="ECO:0000313" key="2">
    <source>
        <dbReference type="EMBL" id="KAG8239745.1"/>
    </source>
</evidence>
<dbReference type="AlphaFoldDB" id="A0A8K0KTZ8"/>
<dbReference type="EMBL" id="KZ309902">
    <property type="protein sequence ID" value="KAG8239745.1"/>
    <property type="molecule type" value="Genomic_DNA"/>
</dbReference>